<accession>A0AAW4XRP9</accession>
<dbReference type="EMBL" id="JAJNCT010000005">
    <property type="protein sequence ID" value="MCD2164154.1"/>
    <property type="molecule type" value="Genomic_DNA"/>
</dbReference>
<proteinExistence type="predicted"/>
<dbReference type="RefSeq" id="WP_230771300.1">
    <property type="nucleotide sequence ID" value="NZ_JAJNCT010000005.1"/>
</dbReference>
<dbReference type="Proteomes" id="UP001199260">
    <property type="component" value="Unassembled WGS sequence"/>
</dbReference>
<comment type="caution">
    <text evidence="3">The sequence shown here is derived from an EMBL/GenBank/DDBJ whole genome shotgun (WGS) entry which is preliminary data.</text>
</comment>
<name>A0AAW4XRP9_9BURK</name>
<organism evidence="3 4">
    <name type="scientific">Comamonas koreensis</name>
    <dbReference type="NCBI Taxonomy" id="160825"/>
    <lineage>
        <taxon>Bacteria</taxon>
        <taxon>Pseudomonadati</taxon>
        <taxon>Pseudomonadota</taxon>
        <taxon>Betaproteobacteria</taxon>
        <taxon>Burkholderiales</taxon>
        <taxon>Comamonadaceae</taxon>
        <taxon>Comamonas</taxon>
    </lineage>
</organism>
<evidence type="ECO:0000313" key="3">
    <source>
        <dbReference type="EMBL" id="MCD2164154.1"/>
    </source>
</evidence>
<dbReference type="Pfam" id="PF13511">
    <property type="entry name" value="DUF4124"/>
    <property type="match status" value="1"/>
</dbReference>
<feature type="signal peptide" evidence="1">
    <location>
        <begin position="1"/>
        <end position="33"/>
    </location>
</feature>
<keyword evidence="4" id="KW-1185">Reference proteome</keyword>
<evidence type="ECO:0000313" key="4">
    <source>
        <dbReference type="Proteomes" id="UP001199260"/>
    </source>
</evidence>
<evidence type="ECO:0000256" key="1">
    <source>
        <dbReference type="SAM" id="SignalP"/>
    </source>
</evidence>
<feature type="domain" description="DUF4124" evidence="2">
    <location>
        <begin position="25"/>
        <end position="61"/>
    </location>
</feature>
<reference evidence="3 4" key="1">
    <citation type="submission" date="2021-11" db="EMBL/GenBank/DDBJ databases">
        <title>Genome sequence.</title>
        <authorList>
            <person name="Sun Q."/>
        </authorList>
    </citation>
    <scope>NUCLEOTIDE SEQUENCE [LARGE SCALE GENOMIC DNA]</scope>
    <source>
        <strain evidence="3 4">KCTC 12005</strain>
    </source>
</reference>
<evidence type="ECO:0000259" key="2">
    <source>
        <dbReference type="Pfam" id="PF13511"/>
    </source>
</evidence>
<gene>
    <name evidence="3" type="ORF">LPW39_03275</name>
</gene>
<feature type="chain" id="PRO_5043453450" evidence="1">
    <location>
        <begin position="34"/>
        <end position="162"/>
    </location>
</feature>
<sequence>MRLFCTTRHASRCQSTRSLLLLALVCCAAPAVAQKPVYRCETAGRVGYSDAPCVGATEIDATPTQGMDKMTGKSRKGQDVQRAERNAAFAEAIQPLTGMSADAYQVHQRRFKLSPADKLECARLDNRLPGLKKSVQTAAANDLAQAELDLYKARKRFHDLNC</sequence>
<dbReference type="AlphaFoldDB" id="A0AAW4XRP9"/>
<dbReference type="InterPro" id="IPR025392">
    <property type="entry name" value="DUF4124"/>
</dbReference>
<keyword evidence="1" id="KW-0732">Signal</keyword>
<protein>
    <submittedName>
        <fullName evidence="3">DUF4124 domain-containing protein</fullName>
    </submittedName>
</protein>